<sequence>MMSNIVPKSLVNQLKNDYDEILNYLIKRNYNIQTLGKYEI</sequence>
<dbReference type="AlphaFoldDB" id="X0Z7H7"/>
<proteinExistence type="predicted"/>
<gene>
    <name evidence="1" type="ORF">S01H4_07894</name>
</gene>
<comment type="caution">
    <text evidence="1">The sequence shown here is derived from an EMBL/GenBank/DDBJ whole genome shotgun (WGS) entry which is preliminary data.</text>
</comment>
<dbReference type="EMBL" id="BART01002636">
    <property type="protein sequence ID" value="GAG65365.1"/>
    <property type="molecule type" value="Genomic_DNA"/>
</dbReference>
<organism evidence="1">
    <name type="scientific">marine sediment metagenome</name>
    <dbReference type="NCBI Taxonomy" id="412755"/>
    <lineage>
        <taxon>unclassified sequences</taxon>
        <taxon>metagenomes</taxon>
        <taxon>ecological metagenomes</taxon>
    </lineage>
</organism>
<protein>
    <submittedName>
        <fullName evidence="1">Uncharacterized protein</fullName>
    </submittedName>
</protein>
<name>X0Z7H7_9ZZZZ</name>
<feature type="non-terminal residue" evidence="1">
    <location>
        <position position="40"/>
    </location>
</feature>
<accession>X0Z7H7</accession>
<reference evidence="1" key="1">
    <citation type="journal article" date="2014" name="Front. Microbiol.">
        <title>High frequency of phylogenetically diverse reductive dehalogenase-homologous genes in deep subseafloor sedimentary metagenomes.</title>
        <authorList>
            <person name="Kawai M."/>
            <person name="Futagami T."/>
            <person name="Toyoda A."/>
            <person name="Takaki Y."/>
            <person name="Nishi S."/>
            <person name="Hori S."/>
            <person name="Arai W."/>
            <person name="Tsubouchi T."/>
            <person name="Morono Y."/>
            <person name="Uchiyama I."/>
            <person name="Ito T."/>
            <person name="Fujiyama A."/>
            <person name="Inagaki F."/>
            <person name="Takami H."/>
        </authorList>
    </citation>
    <scope>NUCLEOTIDE SEQUENCE</scope>
    <source>
        <strain evidence="1">Expedition CK06-06</strain>
    </source>
</reference>
<evidence type="ECO:0000313" key="1">
    <source>
        <dbReference type="EMBL" id="GAG65365.1"/>
    </source>
</evidence>